<protein>
    <submittedName>
        <fullName evidence="1">Uncharacterized protein</fullName>
    </submittedName>
</protein>
<evidence type="ECO:0000313" key="1">
    <source>
        <dbReference type="EMBL" id="MCI85767.1"/>
    </source>
</evidence>
<dbReference type="AlphaFoldDB" id="A0A392VC86"/>
<keyword evidence="2" id="KW-1185">Reference proteome</keyword>
<organism evidence="1 2">
    <name type="scientific">Trifolium medium</name>
    <dbReference type="NCBI Taxonomy" id="97028"/>
    <lineage>
        <taxon>Eukaryota</taxon>
        <taxon>Viridiplantae</taxon>
        <taxon>Streptophyta</taxon>
        <taxon>Embryophyta</taxon>
        <taxon>Tracheophyta</taxon>
        <taxon>Spermatophyta</taxon>
        <taxon>Magnoliopsida</taxon>
        <taxon>eudicotyledons</taxon>
        <taxon>Gunneridae</taxon>
        <taxon>Pentapetalae</taxon>
        <taxon>rosids</taxon>
        <taxon>fabids</taxon>
        <taxon>Fabales</taxon>
        <taxon>Fabaceae</taxon>
        <taxon>Papilionoideae</taxon>
        <taxon>50 kb inversion clade</taxon>
        <taxon>NPAAA clade</taxon>
        <taxon>Hologalegina</taxon>
        <taxon>IRL clade</taxon>
        <taxon>Trifolieae</taxon>
        <taxon>Trifolium</taxon>
    </lineage>
</organism>
<sequence length="28" mass="3129">SMDVATEPMDVTLDLVQPKSPVHNKYNV</sequence>
<accession>A0A392VC86</accession>
<name>A0A392VC86_9FABA</name>
<dbReference type="EMBL" id="LXQA011123302">
    <property type="protein sequence ID" value="MCI85767.1"/>
    <property type="molecule type" value="Genomic_DNA"/>
</dbReference>
<feature type="non-terminal residue" evidence="1">
    <location>
        <position position="1"/>
    </location>
</feature>
<proteinExistence type="predicted"/>
<evidence type="ECO:0000313" key="2">
    <source>
        <dbReference type="Proteomes" id="UP000265520"/>
    </source>
</evidence>
<reference evidence="1 2" key="1">
    <citation type="journal article" date="2018" name="Front. Plant Sci.">
        <title>Red Clover (Trifolium pratense) and Zigzag Clover (T. medium) - A Picture of Genomic Similarities and Differences.</title>
        <authorList>
            <person name="Dluhosova J."/>
            <person name="Istvanek J."/>
            <person name="Nedelnik J."/>
            <person name="Repkova J."/>
        </authorList>
    </citation>
    <scope>NUCLEOTIDE SEQUENCE [LARGE SCALE GENOMIC DNA]</scope>
    <source>
        <strain evidence="2">cv. 10/8</strain>
        <tissue evidence="1">Leaf</tissue>
    </source>
</reference>
<dbReference type="Proteomes" id="UP000265520">
    <property type="component" value="Unassembled WGS sequence"/>
</dbReference>
<comment type="caution">
    <text evidence="1">The sequence shown here is derived from an EMBL/GenBank/DDBJ whole genome shotgun (WGS) entry which is preliminary data.</text>
</comment>